<keyword evidence="1" id="KW-0175">Coiled coil</keyword>
<feature type="compositionally biased region" description="Polar residues" evidence="2">
    <location>
        <begin position="325"/>
        <end position="335"/>
    </location>
</feature>
<feature type="coiled-coil region" evidence="1">
    <location>
        <begin position="967"/>
        <end position="994"/>
    </location>
</feature>
<feature type="compositionally biased region" description="Acidic residues" evidence="2">
    <location>
        <begin position="784"/>
        <end position="793"/>
    </location>
</feature>
<protein>
    <submittedName>
        <fullName evidence="3">Uncharacterized protein</fullName>
    </submittedName>
</protein>
<reference evidence="3" key="1">
    <citation type="journal article" date="2023" name="IScience">
        <title>Live-bearing cockroach genome reveals convergent evolutionary mechanisms linked to viviparity in insects and beyond.</title>
        <authorList>
            <person name="Fouks B."/>
            <person name="Harrison M.C."/>
            <person name="Mikhailova A.A."/>
            <person name="Marchal E."/>
            <person name="English S."/>
            <person name="Carruthers M."/>
            <person name="Jennings E.C."/>
            <person name="Chiamaka E.L."/>
            <person name="Frigard R.A."/>
            <person name="Pippel M."/>
            <person name="Attardo G.M."/>
            <person name="Benoit J.B."/>
            <person name="Bornberg-Bauer E."/>
            <person name="Tobe S.S."/>
        </authorList>
    </citation>
    <scope>NUCLEOTIDE SEQUENCE</scope>
    <source>
        <strain evidence="3">Stay&amp;Tobe</strain>
    </source>
</reference>
<feature type="compositionally biased region" description="Basic and acidic residues" evidence="2">
    <location>
        <begin position="240"/>
        <end position="285"/>
    </location>
</feature>
<feature type="compositionally biased region" description="Polar residues" evidence="2">
    <location>
        <begin position="829"/>
        <end position="846"/>
    </location>
</feature>
<feature type="compositionally biased region" description="Low complexity" evidence="2">
    <location>
        <begin position="342"/>
        <end position="356"/>
    </location>
</feature>
<accession>A0AAD8EDV8</accession>
<feature type="region of interest" description="Disordered" evidence="2">
    <location>
        <begin position="54"/>
        <end position="101"/>
    </location>
</feature>
<feature type="compositionally biased region" description="Gly residues" evidence="2">
    <location>
        <begin position="66"/>
        <end position="101"/>
    </location>
</feature>
<organism evidence="3 4">
    <name type="scientific">Diploptera punctata</name>
    <name type="common">Pacific beetle cockroach</name>
    <dbReference type="NCBI Taxonomy" id="6984"/>
    <lineage>
        <taxon>Eukaryota</taxon>
        <taxon>Metazoa</taxon>
        <taxon>Ecdysozoa</taxon>
        <taxon>Arthropoda</taxon>
        <taxon>Hexapoda</taxon>
        <taxon>Insecta</taxon>
        <taxon>Pterygota</taxon>
        <taxon>Neoptera</taxon>
        <taxon>Polyneoptera</taxon>
        <taxon>Dictyoptera</taxon>
        <taxon>Blattodea</taxon>
        <taxon>Blaberoidea</taxon>
        <taxon>Blaberidae</taxon>
        <taxon>Diplopterinae</taxon>
        <taxon>Diploptera</taxon>
    </lineage>
</organism>
<gene>
    <name evidence="3" type="ORF">L9F63_019936</name>
</gene>
<dbReference type="EMBL" id="JASPKZ010007161">
    <property type="protein sequence ID" value="KAJ9586421.1"/>
    <property type="molecule type" value="Genomic_DNA"/>
</dbReference>
<feature type="compositionally biased region" description="Basic and acidic residues" evidence="2">
    <location>
        <begin position="720"/>
        <end position="734"/>
    </location>
</feature>
<name>A0AAD8EDV8_DIPPU</name>
<feature type="compositionally biased region" description="Acidic residues" evidence="2">
    <location>
        <begin position="485"/>
        <end position="497"/>
    </location>
</feature>
<evidence type="ECO:0000313" key="3">
    <source>
        <dbReference type="EMBL" id="KAJ9586421.1"/>
    </source>
</evidence>
<reference evidence="3" key="2">
    <citation type="submission" date="2023-05" db="EMBL/GenBank/DDBJ databases">
        <authorList>
            <person name="Fouks B."/>
        </authorList>
    </citation>
    <scope>NUCLEOTIDE SEQUENCE</scope>
    <source>
        <strain evidence="3">Stay&amp;Tobe</strain>
        <tissue evidence="3">Testes</tissue>
    </source>
</reference>
<feature type="non-terminal residue" evidence="3">
    <location>
        <position position="996"/>
    </location>
</feature>
<feature type="compositionally biased region" description="Acidic residues" evidence="2">
    <location>
        <begin position="224"/>
        <end position="239"/>
    </location>
</feature>
<feature type="compositionally biased region" description="Polar residues" evidence="2">
    <location>
        <begin position="752"/>
        <end position="767"/>
    </location>
</feature>
<comment type="caution">
    <text evidence="3">The sequence shown here is derived from an EMBL/GenBank/DDBJ whole genome shotgun (WGS) entry which is preliminary data.</text>
</comment>
<feature type="region of interest" description="Disordered" evidence="2">
    <location>
        <begin position="378"/>
        <end position="506"/>
    </location>
</feature>
<feature type="compositionally biased region" description="Basic residues" evidence="2">
    <location>
        <begin position="397"/>
        <end position="465"/>
    </location>
</feature>
<dbReference type="Proteomes" id="UP001233999">
    <property type="component" value="Unassembled WGS sequence"/>
</dbReference>
<evidence type="ECO:0000256" key="1">
    <source>
        <dbReference type="SAM" id="Coils"/>
    </source>
</evidence>
<proteinExistence type="predicted"/>
<evidence type="ECO:0000256" key="2">
    <source>
        <dbReference type="SAM" id="MobiDB-lite"/>
    </source>
</evidence>
<feature type="region of interest" description="Disordered" evidence="2">
    <location>
        <begin position="693"/>
        <end position="906"/>
    </location>
</feature>
<feature type="region of interest" description="Disordered" evidence="2">
    <location>
        <begin position="224"/>
        <end position="365"/>
    </location>
</feature>
<sequence>YVKAILEEFFEILTDNQKDNLKEILQTECDFTKEQADMFLSGYVTRVGVGQPGTGKGVAGKETGKAGPGKGGAGIGGAGKGGAGARGTGRPGPGGQAIGDFDFGGLGEFDKGEDNWITWLAKKLATEVAAFAENPCTPEESSRINLITKTILDRMKTVVGTPPPKARAKTEEVMKSIAECVAMWIDQSLGEEKQIYATSLPEELVMTQAEEGEIKEKDEDEFIQEKPEEEQDIQEEQVYVDEKKEEIKEEETQRVEEQEIVEEVEKRTDVEEQKDQVSQKEEGSEVIKGMMENIFGKSPESEQPSEEAPKTTTITSEQPSEEAPKTTTTTVSSSYQDKDGTVIETSETKTTTEYGTLPILAEHVDTKIEDEFEMVFTKEEISEKAGKKPGGKEKKGKEKKGKGKKGKEKKGKGKKGKGKKVTKKTTKTTKKTTKNTKGGKKDKKGKKGKTTKKTKKTKKTMKTKKLPPVEEEPPPPELDLSTVIEEVEPPPEPEPEPEPAPQLPPDYAFEVNSVGNDLFYISKVDLNYRKPERTESDILREEEELMEESRRKHELKLLKEKQLRETDKEFDEYIRNLNKRAETIKFGKMLKHMQNFMSQTPDDMPKPETMTEKLHLTLHEKFLKLLEEGCPCPDSLEDLRIIARNVSNQVAVWIEEVMYESQGHTSAKIGEHFEKCLQEVKAYGDVKLSKPIDSEKEKKERQIADKEDKKQLTTDEGITESEKLPEETIDKTQDENLLGIGDTDDQQKENPETPTDNAELEQNQNIDNAAENAELEQNEATTDNADENAEIEQTEATIDNAVENPEIEQNEATTDNVAENPEIEENETTDNQAENAEVLQDQTPTDNIDVETPTDGGDQGTFEAYAEEETELPAYVRGEDTSPVEQGSSKEDETTQQPTPVAEEDQVRMKEWAEWLTNTLDVAEDWASFIGATVAEAEQKVSKKQGLIVSPDGKVEKLTREEWKEFQNEIAKNIREWRRKMKEIREEANKWNEKKN</sequence>
<evidence type="ECO:0000313" key="4">
    <source>
        <dbReference type="Proteomes" id="UP001233999"/>
    </source>
</evidence>
<feature type="compositionally biased region" description="Basic and acidic residues" evidence="2">
    <location>
        <begin position="378"/>
        <end position="396"/>
    </location>
</feature>
<keyword evidence="4" id="KW-1185">Reference proteome</keyword>
<feature type="compositionally biased region" description="Basic and acidic residues" evidence="2">
    <location>
        <begin position="693"/>
        <end position="713"/>
    </location>
</feature>
<dbReference type="AlphaFoldDB" id="A0AAD8EDV8"/>